<dbReference type="OrthoDB" id="1698005at2"/>
<reference evidence="1 2" key="1">
    <citation type="submission" date="2017-05" db="EMBL/GenBank/DDBJ databases">
        <title>Vagococcus spp. assemblies.</title>
        <authorList>
            <person name="Gulvik C.A."/>
        </authorList>
    </citation>
    <scope>NUCLEOTIDE SEQUENCE [LARGE SCALE GENOMIC DNA]</scope>
    <source>
        <strain evidence="1 2">LMG 24798</strain>
    </source>
</reference>
<evidence type="ECO:0000313" key="1">
    <source>
        <dbReference type="EMBL" id="RSU11150.1"/>
    </source>
</evidence>
<dbReference type="EMBL" id="NGKC01000009">
    <property type="protein sequence ID" value="RSU11150.1"/>
    <property type="molecule type" value="Genomic_DNA"/>
</dbReference>
<proteinExistence type="predicted"/>
<dbReference type="RefSeq" id="WP_126813908.1">
    <property type="nucleotide sequence ID" value="NZ_NGKC01000009.1"/>
</dbReference>
<keyword evidence="2" id="KW-1185">Reference proteome</keyword>
<dbReference type="Proteomes" id="UP000286773">
    <property type="component" value="Unassembled WGS sequence"/>
</dbReference>
<name>A0A430ASX5_9ENTE</name>
<dbReference type="Pfam" id="PF19385">
    <property type="entry name" value="DUF5960"/>
    <property type="match status" value="1"/>
</dbReference>
<gene>
    <name evidence="1" type="ORF">CBF27_08595</name>
</gene>
<evidence type="ECO:0000313" key="2">
    <source>
        <dbReference type="Proteomes" id="UP000286773"/>
    </source>
</evidence>
<comment type="caution">
    <text evidence="1">The sequence shown here is derived from an EMBL/GenBank/DDBJ whole genome shotgun (WGS) entry which is preliminary data.</text>
</comment>
<dbReference type="InterPro" id="IPR046004">
    <property type="entry name" value="DUF5960"/>
</dbReference>
<accession>A0A430ASX5</accession>
<organism evidence="1 2">
    <name type="scientific">Vagococcus acidifermentans</name>
    <dbReference type="NCBI Taxonomy" id="564710"/>
    <lineage>
        <taxon>Bacteria</taxon>
        <taxon>Bacillati</taxon>
        <taxon>Bacillota</taxon>
        <taxon>Bacilli</taxon>
        <taxon>Lactobacillales</taxon>
        <taxon>Enterococcaceae</taxon>
        <taxon>Vagococcus</taxon>
    </lineage>
</organism>
<protein>
    <submittedName>
        <fullName evidence="1">Uncharacterized protein</fullName>
    </submittedName>
</protein>
<dbReference type="AlphaFoldDB" id="A0A430ASX5"/>
<sequence length="87" mass="11003">MKSVLEYQTDKAKEFFELFFKYVETDIPFFIHERDILLTMDKNNSNYFRVPRRHSANQRELYFYFDIIYLKENKNIKLYRFDHLEMR</sequence>